<dbReference type="InterPro" id="IPR036642">
    <property type="entry name" value="Cyt_bc1_su8_sf"/>
</dbReference>
<comment type="caution">
    <text evidence="14">The sequence shown here is derived from an EMBL/GenBank/DDBJ whole genome shotgun (WGS) entry which is preliminary data.</text>
</comment>
<sequence length="80" mass="9273">MGRHFGHLTTVRNIIYYSLSPFEQKAFAGVISHGIPNMWRRFCGQVFRVVPPFVVAYLVYDWGTKDHARRQRKGGIAPEH</sequence>
<evidence type="ECO:0000313" key="14">
    <source>
        <dbReference type="EMBL" id="PVD34891.1"/>
    </source>
</evidence>
<dbReference type="FunFam" id="1.20.5.210:FF:000001">
    <property type="entry name" value="Cytochrome b-c1 complex subunit 8"/>
    <property type="match status" value="1"/>
</dbReference>
<keyword evidence="15" id="KW-1185">Reference proteome</keyword>
<name>A0A2T7PN94_POMCA</name>
<keyword evidence="9" id="KW-1133">Transmembrane helix</keyword>
<dbReference type="GO" id="GO:0005743">
    <property type="term" value="C:mitochondrial inner membrane"/>
    <property type="evidence" value="ECO:0007669"/>
    <property type="project" value="UniProtKB-SubCell"/>
</dbReference>
<evidence type="ECO:0000256" key="5">
    <source>
        <dbReference type="ARBA" id="ARBA00022660"/>
    </source>
</evidence>
<comment type="subcellular location">
    <subcellularLocation>
        <location evidence="1 13">Mitochondrion inner membrane</location>
        <topology evidence="1 13">Single-pass membrane protein</topology>
    </subcellularLocation>
</comment>
<comment type="subunit">
    <text evidence="12 13">Component of the ubiquinol-cytochrome c oxidoreductase (cytochrome b-c1 complex, complex III, CIII), a multisubunit enzyme composed of 11 subunits. The complex is composed of 3 respiratory subunits cytochrome b, cytochrome c1 and Rieske protein UQCRFS1, 2 core protein subunits UQCRC1/QCR1 and UQCRC2/QCR2, and 6 low-molecular weight protein subunits UQCRH/QCR6, UQCRB/QCR7, UQCRQ/QCR8, UQCR10/QCR9, UQCR11/QCR10 and subunit 9, the cleavage product of Rieske protein UQCRFS1. The complex exists as an obligatory dimer and forms supercomplexes (SCs) in the inner mitochondrial membrane with NADH-ubiquinone oxidoreductase (complex I, CI) and cytochrome c oxidase (complex IV, CIV), resulting in different assemblies (supercomplex SCI(1)III(2)IV(1) and megacomplex MCI(2)III(2)IV(2)). Interacts with UQCC6.</text>
</comment>
<evidence type="ECO:0000256" key="11">
    <source>
        <dbReference type="ARBA" id="ARBA00023136"/>
    </source>
</evidence>
<evidence type="ECO:0000256" key="1">
    <source>
        <dbReference type="ARBA" id="ARBA00004434"/>
    </source>
</evidence>
<evidence type="ECO:0000256" key="7">
    <source>
        <dbReference type="ARBA" id="ARBA00022792"/>
    </source>
</evidence>
<organism evidence="14 15">
    <name type="scientific">Pomacea canaliculata</name>
    <name type="common">Golden apple snail</name>
    <dbReference type="NCBI Taxonomy" id="400727"/>
    <lineage>
        <taxon>Eukaryota</taxon>
        <taxon>Metazoa</taxon>
        <taxon>Spiralia</taxon>
        <taxon>Lophotrochozoa</taxon>
        <taxon>Mollusca</taxon>
        <taxon>Gastropoda</taxon>
        <taxon>Caenogastropoda</taxon>
        <taxon>Architaenioglossa</taxon>
        <taxon>Ampullarioidea</taxon>
        <taxon>Ampullariidae</taxon>
        <taxon>Pomacea</taxon>
    </lineage>
</organism>
<comment type="function">
    <text evidence="13">Component of the ubiquinol-cytochrome c oxidoreductase, a multisubunit transmembrane complex that is part of the mitochondrial electron transport chain which drives oxidative phosphorylation. The complex plays an important role in the uptake of multiple carbon sources present in different host niches.</text>
</comment>
<keyword evidence="10 13" id="KW-0496">Mitochondrion</keyword>
<evidence type="ECO:0000256" key="2">
    <source>
        <dbReference type="ARBA" id="ARBA00007668"/>
    </source>
</evidence>
<dbReference type="Pfam" id="PF02939">
    <property type="entry name" value="UcrQ"/>
    <property type="match status" value="1"/>
</dbReference>
<dbReference type="SUPFAM" id="SSF81508">
    <property type="entry name" value="Ubiquinone-binding protein QP-C of cytochrome bc1 complex (Ubiquinol-cytochrome c reductase)"/>
    <property type="match status" value="1"/>
</dbReference>
<evidence type="ECO:0000313" key="15">
    <source>
        <dbReference type="Proteomes" id="UP000245119"/>
    </source>
</evidence>
<evidence type="ECO:0000256" key="3">
    <source>
        <dbReference type="ARBA" id="ARBA00016324"/>
    </source>
</evidence>
<reference evidence="14 15" key="1">
    <citation type="submission" date="2018-04" db="EMBL/GenBank/DDBJ databases">
        <title>The genome of golden apple snail Pomacea canaliculata provides insight into stress tolerance and invasive adaptation.</title>
        <authorList>
            <person name="Liu C."/>
            <person name="Liu B."/>
            <person name="Ren Y."/>
            <person name="Zhang Y."/>
            <person name="Wang H."/>
            <person name="Li S."/>
            <person name="Jiang F."/>
            <person name="Yin L."/>
            <person name="Zhang G."/>
            <person name="Qian W."/>
            <person name="Fan W."/>
        </authorList>
    </citation>
    <scope>NUCLEOTIDE SEQUENCE [LARGE SCALE GENOMIC DNA]</scope>
    <source>
        <strain evidence="14">SZHN2017</strain>
        <tissue evidence="14">Muscle</tissue>
    </source>
</reference>
<dbReference type="Gene3D" id="1.20.5.210">
    <property type="entry name" value="Cytochrome b-c1 complex subunit 8"/>
    <property type="match status" value="1"/>
</dbReference>
<evidence type="ECO:0000256" key="8">
    <source>
        <dbReference type="ARBA" id="ARBA00022982"/>
    </source>
</evidence>
<accession>A0A2T7PN94</accession>
<dbReference type="AlphaFoldDB" id="A0A2T7PN94"/>
<evidence type="ECO:0000256" key="12">
    <source>
        <dbReference type="ARBA" id="ARBA00047105"/>
    </source>
</evidence>
<dbReference type="OrthoDB" id="6683853at2759"/>
<proteinExistence type="inferred from homology"/>
<keyword evidence="5 13" id="KW-0679">Respiratory chain</keyword>
<gene>
    <name evidence="14" type="ORF">C0Q70_06172</name>
</gene>
<dbReference type="PANTHER" id="PTHR12119:SF2">
    <property type="entry name" value="CYTOCHROME B-C1 COMPLEX SUBUNIT 8"/>
    <property type="match status" value="1"/>
</dbReference>
<keyword evidence="11" id="KW-0472">Membrane</keyword>
<dbReference type="GO" id="GO:0006122">
    <property type="term" value="P:mitochondrial electron transport, ubiquinol to cytochrome c"/>
    <property type="evidence" value="ECO:0007669"/>
    <property type="project" value="UniProtKB-UniRule"/>
</dbReference>
<comment type="similarity">
    <text evidence="2 13">Belongs to the UQCRQ/QCR8 family.</text>
</comment>
<evidence type="ECO:0000256" key="4">
    <source>
        <dbReference type="ARBA" id="ARBA00022448"/>
    </source>
</evidence>
<evidence type="ECO:0000256" key="6">
    <source>
        <dbReference type="ARBA" id="ARBA00022692"/>
    </source>
</evidence>
<protein>
    <recommendedName>
        <fullName evidence="3 13">Cytochrome b-c1 complex subunit 8</fullName>
    </recommendedName>
    <alternativeName>
        <fullName evidence="13">Complex III subunit 8</fullName>
    </alternativeName>
</protein>
<dbReference type="Proteomes" id="UP000245119">
    <property type="component" value="Linkage Group LG3"/>
</dbReference>
<keyword evidence="4 13" id="KW-0813">Transport</keyword>
<keyword evidence="8 13" id="KW-0249">Electron transport</keyword>
<dbReference type="EMBL" id="PZQS01000003">
    <property type="protein sequence ID" value="PVD34891.1"/>
    <property type="molecule type" value="Genomic_DNA"/>
</dbReference>
<dbReference type="STRING" id="400727.A0A2T7PN94"/>
<evidence type="ECO:0000256" key="13">
    <source>
        <dbReference type="RuleBase" id="RU368118"/>
    </source>
</evidence>
<dbReference type="InterPro" id="IPR004205">
    <property type="entry name" value="Cyt_bc1_su8"/>
</dbReference>
<keyword evidence="7 13" id="KW-0999">Mitochondrion inner membrane</keyword>
<keyword evidence="6" id="KW-0812">Transmembrane</keyword>
<dbReference type="PANTHER" id="PTHR12119">
    <property type="entry name" value="UBIQUINOL-CYTOCHROME C REDUCTASE COMPLEX UBIQUINONE-BINDING PROTEIN QP-C"/>
    <property type="match status" value="1"/>
</dbReference>
<dbReference type="GO" id="GO:0045275">
    <property type="term" value="C:respiratory chain complex III"/>
    <property type="evidence" value="ECO:0007669"/>
    <property type="project" value="UniProtKB-UniRule"/>
</dbReference>
<evidence type="ECO:0000256" key="9">
    <source>
        <dbReference type="ARBA" id="ARBA00022989"/>
    </source>
</evidence>
<evidence type="ECO:0000256" key="10">
    <source>
        <dbReference type="ARBA" id="ARBA00023128"/>
    </source>
</evidence>
<dbReference type="OMA" id="MWRRFKG"/>